<proteinExistence type="predicted"/>
<evidence type="ECO:0000313" key="1">
    <source>
        <dbReference type="EMBL" id="ERG94071.1"/>
    </source>
</evidence>
<gene>
    <name evidence="1" type="ORF">J07HQW2_00505</name>
</gene>
<dbReference type="STRING" id="1238425.J07HQW2_00505"/>
<evidence type="ECO:0000313" key="2">
    <source>
        <dbReference type="Proteomes" id="UP000030710"/>
    </source>
</evidence>
<accession>U1PP50</accession>
<dbReference type="HOGENOM" id="CLU_215619_0_0_2"/>
<name>U1PP50_9EURY</name>
<dbReference type="AlphaFoldDB" id="U1PP50"/>
<reference evidence="1 2" key="1">
    <citation type="journal article" date="2013" name="PLoS ONE">
        <title>Assembly-driven community genomics of a hypersaline microbial ecosystem.</title>
        <authorList>
            <person name="Podell S."/>
            <person name="Ugalde J.A."/>
            <person name="Narasingarao P."/>
            <person name="Banfield J.F."/>
            <person name="Heidelberg K.B."/>
            <person name="Allen E.E."/>
        </authorList>
    </citation>
    <scope>NUCLEOTIDE SEQUENCE [LARGE SCALE GENOMIC DNA]</scope>
    <source>
        <strain evidence="2">J07HQW2</strain>
    </source>
</reference>
<dbReference type="EMBL" id="KE356561">
    <property type="protein sequence ID" value="ERG94071.1"/>
    <property type="molecule type" value="Genomic_DNA"/>
</dbReference>
<dbReference type="RefSeq" id="WP_021053565.1">
    <property type="nucleotide sequence ID" value="NZ_KE356561.1"/>
</dbReference>
<organism evidence="1 2">
    <name type="scientific">Haloquadratum walsbyi J07HQW2</name>
    <dbReference type="NCBI Taxonomy" id="1238425"/>
    <lineage>
        <taxon>Archaea</taxon>
        <taxon>Methanobacteriati</taxon>
        <taxon>Methanobacteriota</taxon>
        <taxon>Stenosarchaea group</taxon>
        <taxon>Halobacteria</taxon>
        <taxon>Halobacteriales</taxon>
        <taxon>Haloferacaceae</taxon>
        <taxon>Haloquadratum</taxon>
    </lineage>
</organism>
<dbReference type="Proteomes" id="UP000030710">
    <property type="component" value="Unassembled WGS sequence"/>
</dbReference>
<protein>
    <submittedName>
        <fullName evidence="1">Uncharacterized protein</fullName>
    </submittedName>
</protein>
<sequence>MSEQNRLSDGTAMFCEECGDPYREVQRLPGFVGLCPQCSEAVLTGDEQQ</sequence>